<accession>A0ABS9PTS8</accession>
<sequence>MSLLRGRRRPGFCAGFGAGLEAALGLGSALGSGSDTGFGLSSGLGLGSDTGFGSGAAGGREEGEGVEGLGEDFSRFVERDNNDRTNFFT</sequence>
<comment type="caution">
    <text evidence="2">The sequence shown here is derived from an EMBL/GenBank/DDBJ whole genome shotgun (WGS) entry which is preliminary data.</text>
</comment>
<reference evidence="2 3" key="1">
    <citation type="submission" date="2022-02" db="EMBL/GenBank/DDBJ databases">
        <title>Uncovering new skin microbiome diversity through culturing and metagenomics.</title>
        <authorList>
            <person name="Conlan S."/>
            <person name="Deming C."/>
            <person name="Nisc Comparative Sequencing Program N."/>
            <person name="Segre J.A."/>
        </authorList>
    </citation>
    <scope>NUCLEOTIDE SEQUENCE [LARGE SCALE GENOMIC DNA]</scope>
    <source>
        <strain evidence="2 3">ACRQV</strain>
    </source>
</reference>
<feature type="region of interest" description="Disordered" evidence="1">
    <location>
        <begin position="51"/>
        <end position="75"/>
    </location>
</feature>
<dbReference type="Proteomes" id="UP001521911">
    <property type="component" value="Unassembled WGS sequence"/>
</dbReference>
<evidence type="ECO:0000313" key="2">
    <source>
        <dbReference type="EMBL" id="MCG7276000.1"/>
    </source>
</evidence>
<protein>
    <submittedName>
        <fullName evidence="2">Uncharacterized protein</fullName>
    </submittedName>
</protein>
<evidence type="ECO:0000313" key="3">
    <source>
        <dbReference type="Proteomes" id="UP001521911"/>
    </source>
</evidence>
<dbReference type="RefSeq" id="WP_239179942.1">
    <property type="nucleotide sequence ID" value="NZ_JAKRDF010000005.1"/>
</dbReference>
<keyword evidence="3" id="KW-1185">Reference proteome</keyword>
<proteinExistence type="predicted"/>
<evidence type="ECO:0000256" key="1">
    <source>
        <dbReference type="SAM" id="MobiDB-lite"/>
    </source>
</evidence>
<dbReference type="EMBL" id="JAKRDF010000005">
    <property type="protein sequence ID" value="MCG7276000.1"/>
    <property type="molecule type" value="Genomic_DNA"/>
</dbReference>
<organism evidence="2 3">
    <name type="scientific">Corynebacterium singulare</name>
    <dbReference type="NCBI Taxonomy" id="161899"/>
    <lineage>
        <taxon>Bacteria</taxon>
        <taxon>Bacillati</taxon>
        <taxon>Actinomycetota</taxon>
        <taxon>Actinomycetes</taxon>
        <taxon>Mycobacteriales</taxon>
        <taxon>Corynebacteriaceae</taxon>
        <taxon>Corynebacterium</taxon>
    </lineage>
</organism>
<name>A0ABS9PTS8_9CORY</name>
<gene>
    <name evidence="2" type="ORF">MHK08_05900</name>
</gene>